<dbReference type="Proteomes" id="UP001485043">
    <property type="component" value="Unassembled WGS sequence"/>
</dbReference>
<reference evidence="2 3" key="1">
    <citation type="journal article" date="2024" name="Nat. Commun.">
        <title>Phylogenomics reveals the evolutionary origins of lichenization in chlorophyte algae.</title>
        <authorList>
            <person name="Puginier C."/>
            <person name="Libourel C."/>
            <person name="Otte J."/>
            <person name="Skaloud P."/>
            <person name="Haon M."/>
            <person name="Grisel S."/>
            <person name="Petersen M."/>
            <person name="Berrin J.G."/>
            <person name="Delaux P.M."/>
            <person name="Dal Grande F."/>
            <person name="Keller J."/>
        </authorList>
    </citation>
    <scope>NUCLEOTIDE SEQUENCE [LARGE SCALE GENOMIC DNA]</scope>
    <source>
        <strain evidence="2 3">SAG 2523</strain>
    </source>
</reference>
<evidence type="ECO:0000256" key="1">
    <source>
        <dbReference type="SAM" id="Phobius"/>
    </source>
</evidence>
<accession>A0AAW1TKY5</accession>
<organism evidence="2 3">
    <name type="scientific">Apatococcus fuscideae</name>
    <dbReference type="NCBI Taxonomy" id="2026836"/>
    <lineage>
        <taxon>Eukaryota</taxon>
        <taxon>Viridiplantae</taxon>
        <taxon>Chlorophyta</taxon>
        <taxon>core chlorophytes</taxon>
        <taxon>Trebouxiophyceae</taxon>
        <taxon>Chlorellales</taxon>
        <taxon>Chlorellaceae</taxon>
        <taxon>Apatococcus</taxon>
    </lineage>
</organism>
<comment type="caution">
    <text evidence="2">The sequence shown here is derived from an EMBL/GenBank/DDBJ whole genome shotgun (WGS) entry which is preliminary data.</text>
</comment>
<proteinExistence type="predicted"/>
<keyword evidence="3" id="KW-1185">Reference proteome</keyword>
<keyword evidence="1" id="KW-0812">Transmembrane</keyword>
<gene>
    <name evidence="2" type="ORF">WJX84_011387</name>
</gene>
<protein>
    <submittedName>
        <fullName evidence="2">Uncharacterized protein</fullName>
    </submittedName>
</protein>
<feature type="transmembrane region" description="Helical" evidence="1">
    <location>
        <begin position="12"/>
        <end position="33"/>
    </location>
</feature>
<dbReference type="EMBL" id="JALJOV010000011">
    <property type="protein sequence ID" value="KAK9868832.1"/>
    <property type="molecule type" value="Genomic_DNA"/>
</dbReference>
<sequence length="73" mass="7485">MPCCLTFQIGPLPVALTAWWIIASQLVLALADYKVSKADPKISGGAGAGLEAVGVVSCAVIMSLSTIEVNPVQ</sequence>
<keyword evidence="1" id="KW-0472">Membrane</keyword>
<feature type="transmembrane region" description="Helical" evidence="1">
    <location>
        <begin position="45"/>
        <end position="67"/>
    </location>
</feature>
<dbReference type="AlphaFoldDB" id="A0AAW1TKY5"/>
<evidence type="ECO:0000313" key="2">
    <source>
        <dbReference type="EMBL" id="KAK9868832.1"/>
    </source>
</evidence>
<evidence type="ECO:0000313" key="3">
    <source>
        <dbReference type="Proteomes" id="UP001485043"/>
    </source>
</evidence>
<keyword evidence="1" id="KW-1133">Transmembrane helix</keyword>
<name>A0AAW1TKY5_9CHLO</name>